<dbReference type="GO" id="GO:0005525">
    <property type="term" value="F:GTP binding"/>
    <property type="evidence" value="ECO:0007669"/>
    <property type="project" value="UniProtKB-UniRule"/>
</dbReference>
<dbReference type="InterPro" id="IPR000640">
    <property type="entry name" value="EFG_V-like"/>
</dbReference>
<dbReference type="Gene3D" id="2.40.30.10">
    <property type="entry name" value="Translation factors"/>
    <property type="match status" value="1"/>
</dbReference>
<dbReference type="CDD" id="cd04088">
    <property type="entry name" value="EFG_mtEFG_II"/>
    <property type="match status" value="1"/>
</dbReference>
<dbReference type="PANTHER" id="PTHR43261">
    <property type="entry name" value="TRANSLATION ELONGATION FACTOR G-RELATED"/>
    <property type="match status" value="1"/>
</dbReference>
<dbReference type="PANTHER" id="PTHR43261:SF1">
    <property type="entry name" value="RIBOSOME-RELEASING FACTOR 2, MITOCHONDRIAL"/>
    <property type="match status" value="1"/>
</dbReference>
<evidence type="ECO:0000256" key="4">
    <source>
        <dbReference type="ARBA" id="ARBA00022917"/>
    </source>
</evidence>
<dbReference type="HAMAP" id="MF_00054_B">
    <property type="entry name" value="EF_G_EF_2_B"/>
    <property type="match status" value="1"/>
</dbReference>
<comment type="pathway">
    <text evidence="6">Protein biosynthesis; polypeptide chain elongation.</text>
</comment>
<dbReference type="CDD" id="cd03713">
    <property type="entry name" value="EFG_mtEFG_C"/>
    <property type="match status" value="1"/>
</dbReference>
<keyword evidence="9" id="KW-1185">Reference proteome</keyword>
<feature type="binding site" evidence="6">
    <location>
        <begin position="110"/>
        <end position="117"/>
    </location>
    <ligand>
        <name>GTP</name>
        <dbReference type="ChEBI" id="CHEBI:37565"/>
    </ligand>
</feature>
<dbReference type="CDD" id="cd01434">
    <property type="entry name" value="EFG_mtEFG1_IV"/>
    <property type="match status" value="1"/>
</dbReference>
<evidence type="ECO:0000256" key="1">
    <source>
        <dbReference type="ARBA" id="ARBA00005870"/>
    </source>
</evidence>
<reference evidence="9" key="2">
    <citation type="journal article" date="2018" name="BMC Genomics">
        <title>A manually annotated Actinidia chinensis var. chinensis (kiwifruit) genome highlights the challenges associated with draft genomes and gene prediction in plants.</title>
        <authorList>
            <person name="Pilkington S.M."/>
            <person name="Crowhurst R."/>
            <person name="Hilario E."/>
            <person name="Nardozza S."/>
            <person name="Fraser L."/>
            <person name="Peng Y."/>
            <person name="Gunaseelan K."/>
            <person name="Simpson R."/>
            <person name="Tahir J."/>
            <person name="Deroles S.C."/>
            <person name="Templeton K."/>
            <person name="Luo Z."/>
            <person name="Davy M."/>
            <person name="Cheng C."/>
            <person name="McNeilage M."/>
            <person name="Scaglione D."/>
            <person name="Liu Y."/>
            <person name="Zhang Q."/>
            <person name="Datson P."/>
            <person name="De Silva N."/>
            <person name="Gardiner S.E."/>
            <person name="Bassett H."/>
            <person name="Chagne D."/>
            <person name="McCallum J."/>
            <person name="Dzierzon H."/>
            <person name="Deng C."/>
            <person name="Wang Y.Y."/>
            <person name="Barron L."/>
            <person name="Manako K."/>
            <person name="Bowen J."/>
            <person name="Foster T.M."/>
            <person name="Erridge Z.A."/>
            <person name="Tiffin H."/>
            <person name="Waite C.N."/>
            <person name="Davies K.M."/>
            <person name="Grierson E.P."/>
            <person name="Laing W.A."/>
            <person name="Kirk R."/>
            <person name="Chen X."/>
            <person name="Wood M."/>
            <person name="Montefiori M."/>
            <person name="Brummell D.A."/>
            <person name="Schwinn K.E."/>
            <person name="Catanach A."/>
            <person name="Fullerton C."/>
            <person name="Li D."/>
            <person name="Meiyalaghan S."/>
            <person name="Nieuwenhuizen N."/>
            <person name="Read N."/>
            <person name="Prakash R."/>
            <person name="Hunter D."/>
            <person name="Zhang H."/>
            <person name="McKenzie M."/>
            <person name="Knabel M."/>
            <person name="Harris A."/>
            <person name="Allan A.C."/>
            <person name="Gleave A."/>
            <person name="Chen A."/>
            <person name="Janssen B.J."/>
            <person name="Plunkett B."/>
            <person name="Ampomah-Dwamena C."/>
            <person name="Voogd C."/>
            <person name="Leif D."/>
            <person name="Lafferty D."/>
            <person name="Souleyre E.J.F."/>
            <person name="Varkonyi-Gasic E."/>
            <person name="Gambi F."/>
            <person name="Hanley J."/>
            <person name="Yao J.L."/>
            <person name="Cheung J."/>
            <person name="David K.M."/>
            <person name="Warren B."/>
            <person name="Marsh K."/>
            <person name="Snowden K.C."/>
            <person name="Lin-Wang K."/>
            <person name="Brian L."/>
            <person name="Martinez-Sanchez M."/>
            <person name="Wang M."/>
            <person name="Ileperuma N."/>
            <person name="Macnee N."/>
            <person name="Campin R."/>
            <person name="McAtee P."/>
            <person name="Drummond R.S.M."/>
            <person name="Espley R.V."/>
            <person name="Ireland H.S."/>
            <person name="Wu R."/>
            <person name="Atkinson R.G."/>
            <person name="Karunairetnam S."/>
            <person name="Bulley S."/>
            <person name="Chunkath S."/>
            <person name="Hanley Z."/>
            <person name="Storey R."/>
            <person name="Thrimawithana A.H."/>
            <person name="Thomson S."/>
            <person name="David C."/>
            <person name="Testolin R."/>
            <person name="Huang H."/>
            <person name="Hellens R.P."/>
            <person name="Schaffer R.J."/>
        </authorList>
    </citation>
    <scope>NUCLEOTIDE SEQUENCE [LARGE SCALE GENOMIC DNA]</scope>
    <source>
        <strain evidence="9">cv. Red5</strain>
    </source>
</reference>
<dbReference type="InterPro" id="IPR004161">
    <property type="entry name" value="EFTu-like_2"/>
</dbReference>
<dbReference type="InterPro" id="IPR035649">
    <property type="entry name" value="EFG_V"/>
</dbReference>
<dbReference type="InterPro" id="IPR031157">
    <property type="entry name" value="G_TR_CS"/>
</dbReference>
<dbReference type="PROSITE" id="PS00301">
    <property type="entry name" value="G_TR_1"/>
    <property type="match status" value="1"/>
</dbReference>
<dbReference type="Gene3D" id="3.30.230.10">
    <property type="match status" value="1"/>
</dbReference>
<dbReference type="OrthoDB" id="198619at2759"/>
<keyword evidence="4 6" id="KW-0648">Protein biosynthesis</keyword>
<dbReference type="InterPro" id="IPR027417">
    <property type="entry name" value="P-loop_NTPase"/>
</dbReference>
<keyword evidence="6" id="KW-0934">Plastid</keyword>
<protein>
    <recommendedName>
        <fullName evidence="6">Elongation factor G, chloroplastic</fullName>
        <shortName evidence="6">cEF-G</shortName>
    </recommendedName>
</protein>
<dbReference type="FunFam" id="3.30.70.870:FF:000001">
    <property type="entry name" value="Elongation factor G"/>
    <property type="match status" value="1"/>
</dbReference>
<dbReference type="Pfam" id="PF00679">
    <property type="entry name" value="EFG_C"/>
    <property type="match status" value="1"/>
</dbReference>
<dbReference type="InterPro" id="IPR009022">
    <property type="entry name" value="EFG_III"/>
</dbReference>
<comment type="caution">
    <text evidence="8">The sequence shown here is derived from an EMBL/GenBank/DDBJ whole genome shotgun (WGS) entry which is preliminary data.</text>
</comment>
<evidence type="ECO:0000256" key="2">
    <source>
        <dbReference type="ARBA" id="ARBA00022741"/>
    </source>
</evidence>
<dbReference type="InterPro" id="IPR020568">
    <property type="entry name" value="Ribosomal_Su5_D2-typ_SF"/>
</dbReference>
<keyword evidence="6" id="KW-0150">Chloroplast</keyword>
<dbReference type="Proteomes" id="UP000241394">
    <property type="component" value="Chromosome LG25"/>
</dbReference>
<dbReference type="PROSITE" id="PS51722">
    <property type="entry name" value="G_TR_2"/>
    <property type="match status" value="1"/>
</dbReference>
<dbReference type="InterPro" id="IPR047872">
    <property type="entry name" value="EFG_IV"/>
</dbReference>
<evidence type="ECO:0000259" key="7">
    <source>
        <dbReference type="PROSITE" id="PS51722"/>
    </source>
</evidence>
<accession>A0A2R6PI76</accession>
<dbReference type="GO" id="GO:0003746">
    <property type="term" value="F:translation elongation factor activity"/>
    <property type="evidence" value="ECO:0007669"/>
    <property type="project" value="UniProtKB-UniRule"/>
</dbReference>
<proteinExistence type="inferred from homology"/>
<feature type="binding site" evidence="6">
    <location>
        <begin position="174"/>
        <end position="178"/>
    </location>
    <ligand>
        <name>GTP</name>
        <dbReference type="ChEBI" id="CHEBI:37565"/>
    </ligand>
</feature>
<evidence type="ECO:0000313" key="8">
    <source>
        <dbReference type="EMBL" id="PSR91559.1"/>
    </source>
</evidence>
<dbReference type="SUPFAM" id="SSF50447">
    <property type="entry name" value="Translation proteins"/>
    <property type="match status" value="1"/>
</dbReference>
<dbReference type="FunFam" id="3.30.70.240:FF:000001">
    <property type="entry name" value="Elongation factor G"/>
    <property type="match status" value="1"/>
</dbReference>
<evidence type="ECO:0000256" key="6">
    <source>
        <dbReference type="HAMAP-Rule" id="MF_03063"/>
    </source>
</evidence>
<keyword evidence="2 6" id="KW-0547">Nucleotide-binding</keyword>
<dbReference type="Gene3D" id="3.30.70.870">
    <property type="entry name" value="Elongation Factor G (Translational Gtpase), domain 3"/>
    <property type="match status" value="1"/>
</dbReference>
<keyword evidence="5 6" id="KW-0342">GTP-binding</keyword>
<dbReference type="NCBIfam" id="TIGR00484">
    <property type="entry name" value="EF-G"/>
    <property type="match status" value="1"/>
</dbReference>
<gene>
    <name evidence="8" type="ORF">CEY00_Acc28904</name>
</gene>
<evidence type="ECO:0000313" key="9">
    <source>
        <dbReference type="Proteomes" id="UP000241394"/>
    </source>
</evidence>
<organism evidence="8 9">
    <name type="scientific">Actinidia chinensis var. chinensis</name>
    <name type="common">Chinese soft-hair kiwi</name>
    <dbReference type="NCBI Taxonomy" id="1590841"/>
    <lineage>
        <taxon>Eukaryota</taxon>
        <taxon>Viridiplantae</taxon>
        <taxon>Streptophyta</taxon>
        <taxon>Embryophyta</taxon>
        <taxon>Tracheophyta</taxon>
        <taxon>Spermatophyta</taxon>
        <taxon>Magnoliopsida</taxon>
        <taxon>eudicotyledons</taxon>
        <taxon>Gunneridae</taxon>
        <taxon>Pentapetalae</taxon>
        <taxon>asterids</taxon>
        <taxon>Ericales</taxon>
        <taxon>Actinidiaceae</taxon>
        <taxon>Actinidia</taxon>
    </lineage>
</organism>
<dbReference type="AlphaFoldDB" id="A0A2R6PI76"/>
<dbReference type="Gene3D" id="3.30.70.240">
    <property type="match status" value="1"/>
</dbReference>
<dbReference type="InterPro" id="IPR014721">
    <property type="entry name" value="Ribsml_uS5_D2-typ_fold_subgr"/>
</dbReference>
<dbReference type="SUPFAM" id="SSF54211">
    <property type="entry name" value="Ribosomal protein S5 domain 2-like"/>
    <property type="match status" value="1"/>
</dbReference>
<dbReference type="SMART" id="SM00889">
    <property type="entry name" value="EFG_IV"/>
    <property type="match status" value="1"/>
</dbReference>
<dbReference type="GO" id="GO:0032790">
    <property type="term" value="P:ribosome disassembly"/>
    <property type="evidence" value="ECO:0007669"/>
    <property type="project" value="TreeGrafter"/>
</dbReference>
<dbReference type="InterPro" id="IPR009000">
    <property type="entry name" value="Transl_B-barrel_sf"/>
</dbReference>
<dbReference type="Gene3D" id="3.40.50.300">
    <property type="entry name" value="P-loop containing nucleotide triphosphate hydrolases"/>
    <property type="match status" value="1"/>
</dbReference>
<dbReference type="GO" id="GO:0009507">
    <property type="term" value="C:chloroplast"/>
    <property type="evidence" value="ECO:0007669"/>
    <property type="project" value="UniProtKB-SubCell"/>
</dbReference>
<dbReference type="FunFam" id="2.40.30.10:FF:000006">
    <property type="entry name" value="Elongation factor G"/>
    <property type="match status" value="1"/>
</dbReference>
<dbReference type="STRING" id="1590841.A0A2R6PI76"/>
<dbReference type="CDD" id="cd01886">
    <property type="entry name" value="EF-G"/>
    <property type="match status" value="1"/>
</dbReference>
<evidence type="ECO:0000256" key="5">
    <source>
        <dbReference type="ARBA" id="ARBA00023134"/>
    </source>
</evidence>
<dbReference type="SUPFAM" id="SSF52540">
    <property type="entry name" value="P-loop containing nucleoside triphosphate hydrolases"/>
    <property type="match status" value="1"/>
</dbReference>
<dbReference type="GO" id="GO:0003924">
    <property type="term" value="F:GTPase activity"/>
    <property type="evidence" value="ECO:0007669"/>
    <property type="project" value="UniProtKB-UniRule"/>
</dbReference>
<dbReference type="InterPro" id="IPR005517">
    <property type="entry name" value="Transl_elong_EFG/EF2_IV"/>
</dbReference>
<dbReference type="InterPro" id="IPR035647">
    <property type="entry name" value="EFG_III/V"/>
</dbReference>
<comment type="subcellular location">
    <subcellularLocation>
        <location evidence="6">Plastid</location>
        <location evidence="6">Chloroplast</location>
    </subcellularLocation>
</comment>
<keyword evidence="3 6" id="KW-0251">Elongation factor</keyword>
<comment type="similarity">
    <text evidence="1 6">Belongs to the TRAFAC class translation factor GTPase superfamily. Classic translation factor GTPase family. EF-G/EF-2 subfamily.</text>
</comment>
<name>A0A2R6PI76_ACTCC</name>
<dbReference type="Pfam" id="PF03764">
    <property type="entry name" value="EFG_IV"/>
    <property type="match status" value="1"/>
</dbReference>
<dbReference type="EMBL" id="NKQK01000025">
    <property type="protein sequence ID" value="PSR91559.1"/>
    <property type="molecule type" value="Genomic_DNA"/>
</dbReference>
<dbReference type="Pfam" id="PF00009">
    <property type="entry name" value="GTP_EFTU"/>
    <property type="match status" value="1"/>
</dbReference>
<dbReference type="OMA" id="MDDMVGG"/>
<dbReference type="InterPro" id="IPR041095">
    <property type="entry name" value="EFG_II"/>
</dbReference>
<dbReference type="Pfam" id="PF14492">
    <property type="entry name" value="EFG_III"/>
    <property type="match status" value="1"/>
</dbReference>
<dbReference type="InParanoid" id="A0A2R6PI76"/>
<dbReference type="UniPathway" id="UPA00345"/>
<dbReference type="Gramene" id="PSR91559">
    <property type="protein sequence ID" value="PSR91559"/>
    <property type="gene ID" value="CEY00_Acc28904"/>
</dbReference>
<dbReference type="FunFam" id="3.30.230.10:FF:000003">
    <property type="entry name" value="Elongation factor G"/>
    <property type="match status" value="1"/>
</dbReference>
<feature type="binding site" evidence="6">
    <location>
        <begin position="228"/>
        <end position="231"/>
    </location>
    <ligand>
        <name>GTP</name>
        <dbReference type="ChEBI" id="CHEBI:37565"/>
    </ligand>
</feature>
<dbReference type="NCBIfam" id="NF009381">
    <property type="entry name" value="PRK12740.1-5"/>
    <property type="match status" value="1"/>
</dbReference>
<dbReference type="Pfam" id="PF03144">
    <property type="entry name" value="GTP_EFTU_D2"/>
    <property type="match status" value="1"/>
</dbReference>
<dbReference type="FunCoup" id="A0A2R6PI76">
    <property type="interactions" value="1334"/>
</dbReference>
<dbReference type="InterPro" id="IPR000795">
    <property type="entry name" value="T_Tr_GTP-bd_dom"/>
</dbReference>
<sequence>MAAELVRMSSASTASSLCNFNNGSRRPLPLSPRCLAAGLNTALRRRRSRSLTSSSLSKLLGGVHLSSNTPFKHSALRKEQKRNFSVFAMAADEGKRTVPLDDYRNIGIMAHIDAGKTTTTERILYYTGRNYKIGEVHEGTATMDWMEQEQERGITITSAATTTFWNQHRINIIDTPGHVDFTLEVERALRVLDGAICLFDSVAGVEPQSETVWRQADKYGVPRICFVNKMDRLGANFYRTRDMIITNLGAKPLVLQIPIGAEDTFQGVVDLVKMKAVIWSGEELGAKFAYEDVPANLQELAQDYRAQMIEMVVELDDETMESYLEGVEPDEDTVKKLIRKGTISNSFVPVLCGSAFKNKGVQPLLDAVVDYLPSPLDVPPMKGTDPENPELTIERAASDDEPFSGLAFKIMGDTFVGSLTFVRVYAGKLTAGSYVLNANKGKKERIGRLLEMHANSREDVKVALTGDIVALSGLKDTITGETLCDPEKPIVLERMDFPDPVIKVAIEPKTKADIDKMANGLVKLAQEDPSFHFSRDEEVNQTVIEGMGELHLEIIVDRLKREYKVEANVGAPQVNYRESISKVSEVKYVHKKQSGGSGQFADITVRFEPMEPGSGYEFKSEIKGGAVPKEYIPGVVKGLEECMSNGVLAGFPVVDVRAVLVDGSYHDVDSSVLAFQLAARGAFREGMRRAAPRMLEPIMKVEVVTPEEHLGDVIGDLNSRRGQINTFGDKPGGLKVVDALVPLAEMFQYVSTLRGMTKGRASYTMQLAMFDVVPQHIQNQLASKEEAVAA</sequence>
<dbReference type="SMART" id="SM00838">
    <property type="entry name" value="EFG_C"/>
    <property type="match status" value="1"/>
</dbReference>
<dbReference type="PRINTS" id="PR00315">
    <property type="entry name" value="ELONGATNFCT"/>
</dbReference>
<dbReference type="FunFam" id="3.40.50.300:FF:000029">
    <property type="entry name" value="Elongation factor G"/>
    <property type="match status" value="1"/>
</dbReference>
<reference evidence="8 9" key="1">
    <citation type="submission" date="2017-07" db="EMBL/GenBank/DDBJ databases">
        <title>An improved, manually edited Actinidia chinensis var. chinensis (kiwifruit) genome highlights the challenges associated with draft genomes and gene prediction in plants.</title>
        <authorList>
            <person name="Pilkington S."/>
            <person name="Crowhurst R."/>
            <person name="Hilario E."/>
            <person name="Nardozza S."/>
            <person name="Fraser L."/>
            <person name="Peng Y."/>
            <person name="Gunaseelan K."/>
            <person name="Simpson R."/>
            <person name="Tahir J."/>
            <person name="Deroles S."/>
            <person name="Templeton K."/>
            <person name="Luo Z."/>
            <person name="Davy M."/>
            <person name="Cheng C."/>
            <person name="Mcneilage M."/>
            <person name="Scaglione D."/>
            <person name="Liu Y."/>
            <person name="Zhang Q."/>
            <person name="Datson P."/>
            <person name="De Silva N."/>
            <person name="Gardiner S."/>
            <person name="Bassett H."/>
            <person name="Chagne D."/>
            <person name="Mccallum J."/>
            <person name="Dzierzon H."/>
            <person name="Deng C."/>
            <person name="Wang Y.-Y."/>
            <person name="Barron N."/>
            <person name="Manako K."/>
            <person name="Bowen J."/>
            <person name="Foster T."/>
            <person name="Erridge Z."/>
            <person name="Tiffin H."/>
            <person name="Waite C."/>
            <person name="Davies K."/>
            <person name="Grierson E."/>
            <person name="Laing W."/>
            <person name="Kirk R."/>
            <person name="Chen X."/>
            <person name="Wood M."/>
            <person name="Montefiori M."/>
            <person name="Brummell D."/>
            <person name="Schwinn K."/>
            <person name="Catanach A."/>
            <person name="Fullerton C."/>
            <person name="Li D."/>
            <person name="Meiyalaghan S."/>
            <person name="Nieuwenhuizen N."/>
            <person name="Read N."/>
            <person name="Prakash R."/>
            <person name="Hunter D."/>
            <person name="Zhang H."/>
            <person name="Mckenzie M."/>
            <person name="Knabel M."/>
            <person name="Harris A."/>
            <person name="Allan A."/>
            <person name="Chen A."/>
            <person name="Janssen B."/>
            <person name="Plunkett B."/>
            <person name="Dwamena C."/>
            <person name="Voogd C."/>
            <person name="Leif D."/>
            <person name="Lafferty D."/>
            <person name="Souleyre E."/>
            <person name="Varkonyi-Gasic E."/>
            <person name="Gambi F."/>
            <person name="Hanley J."/>
            <person name="Yao J.-L."/>
            <person name="Cheung J."/>
            <person name="David K."/>
            <person name="Warren B."/>
            <person name="Marsh K."/>
            <person name="Snowden K."/>
            <person name="Lin-Wang K."/>
            <person name="Brian L."/>
            <person name="Martinez-Sanchez M."/>
            <person name="Wang M."/>
            <person name="Ileperuma N."/>
            <person name="Macnee N."/>
            <person name="Campin R."/>
            <person name="Mcatee P."/>
            <person name="Drummond R."/>
            <person name="Espley R."/>
            <person name="Ireland H."/>
            <person name="Wu R."/>
            <person name="Atkinson R."/>
            <person name="Karunairetnam S."/>
            <person name="Bulley S."/>
            <person name="Chunkath S."/>
            <person name="Hanley Z."/>
            <person name="Storey R."/>
            <person name="Thrimawithana A."/>
            <person name="Thomson S."/>
            <person name="David C."/>
            <person name="Testolin R."/>
        </authorList>
    </citation>
    <scope>NUCLEOTIDE SEQUENCE [LARGE SCALE GENOMIC DNA]</scope>
    <source>
        <strain evidence="9">cv. Red5</strain>
        <tissue evidence="8">Young leaf</tissue>
    </source>
</reference>
<evidence type="ECO:0000256" key="3">
    <source>
        <dbReference type="ARBA" id="ARBA00022768"/>
    </source>
</evidence>
<dbReference type="HAMAP" id="MF_03063">
    <property type="entry name" value="EF_G_plantC"/>
    <property type="match status" value="1"/>
</dbReference>
<dbReference type="SUPFAM" id="SSF54980">
    <property type="entry name" value="EF-G C-terminal domain-like"/>
    <property type="match status" value="2"/>
</dbReference>
<dbReference type="InterPro" id="IPR004540">
    <property type="entry name" value="Transl_elong_EFG/EF2"/>
</dbReference>
<feature type="domain" description="Tr-type G" evidence="7">
    <location>
        <begin position="101"/>
        <end position="376"/>
    </location>
</feature>
<dbReference type="CDD" id="cd16262">
    <property type="entry name" value="EFG_III"/>
    <property type="match status" value="1"/>
</dbReference>
<dbReference type="InterPro" id="IPR005225">
    <property type="entry name" value="Small_GTP-bd"/>
</dbReference>
<comment type="function">
    <text evidence="6">Chloroplast-localized elongation factor EF-G involved in protein synthesis in plastids. Catalyzes the GTP-dependent ribosomal translocation step during translation elongation. During this step, the ribosome changes from the pre-translocational (PRE) to the post-translocational (POST) state as the newly formed A-site-bound peptidyl-tRNA and P-site-bound deacylated tRNA move to the P and E sites, respectively. Catalyzes the coordinated movement of the two tRNA molecules, the mRNA and conformational changes in the ribosome.</text>
</comment>
<dbReference type="NCBIfam" id="TIGR00231">
    <property type="entry name" value="small_GTP"/>
    <property type="match status" value="1"/>
</dbReference>
<dbReference type="InterPro" id="IPR030848">
    <property type="entry name" value="EF_G_plantC"/>
</dbReference>